<dbReference type="Proteomes" id="UP000005451">
    <property type="component" value="Unassembled WGS sequence"/>
</dbReference>
<dbReference type="PROSITE" id="PS51384">
    <property type="entry name" value="FAD_FR"/>
    <property type="match status" value="1"/>
</dbReference>
<gene>
    <name evidence="14" type="ORF">ANHYDRO_00938</name>
</gene>
<evidence type="ECO:0000256" key="11">
    <source>
        <dbReference type="PIRSR" id="PIRSR006816-1"/>
    </source>
</evidence>
<evidence type="ECO:0000256" key="12">
    <source>
        <dbReference type="PIRSR" id="PIRSR006816-2"/>
    </source>
</evidence>
<evidence type="ECO:0000256" key="1">
    <source>
        <dbReference type="ARBA" id="ARBA00006422"/>
    </source>
</evidence>
<sequence length="231" mass="26225">MAKVIENIKINDQYYLIKIRQKNKAKAGQFYMLRSWDMYPVLSRPISVYDRDDESLSFLCKLKGRGTELLNKLKANDEIDLEGPYGSSFPNIKGKIAMIGGGIGIAPLYYAAKLNKKIGNEVDIYFSLRGSEILRDELESVSDNLLLKVNERLTGKIDFNKYDYIFICGPEKMMEDAYKDTRNTKAKLYISAENRMGCGMGICYVCTCKTKNGNKLVCKDGPIFKGEDFYG</sequence>
<evidence type="ECO:0000256" key="2">
    <source>
        <dbReference type="ARBA" id="ARBA00022448"/>
    </source>
</evidence>
<dbReference type="GO" id="GO:0051537">
    <property type="term" value="F:2 iron, 2 sulfur cluster binding"/>
    <property type="evidence" value="ECO:0007669"/>
    <property type="project" value="UniProtKB-KW"/>
</dbReference>
<evidence type="ECO:0000313" key="14">
    <source>
        <dbReference type="EMBL" id="EEB36286.1"/>
    </source>
</evidence>
<feature type="binding site" evidence="11">
    <location>
        <begin position="44"/>
        <end position="47"/>
    </location>
    <ligand>
        <name>FAD</name>
        <dbReference type="ChEBI" id="CHEBI:57692"/>
    </ligand>
</feature>
<dbReference type="InterPro" id="IPR037117">
    <property type="entry name" value="Dihydroorotate_DH_ele_sf"/>
</dbReference>
<accession>B6W8L5</accession>
<keyword evidence="8 12" id="KW-0408">Iron</keyword>
<dbReference type="Gene3D" id="2.10.240.10">
    <property type="entry name" value="Dihydroorotate dehydrogenase, electron transfer subunit"/>
    <property type="match status" value="1"/>
</dbReference>
<dbReference type="EC" id="1.3.5.2" evidence="14"/>
<keyword evidence="9 12" id="KW-0411">Iron-sulfur</keyword>
<dbReference type="GO" id="GO:0050660">
    <property type="term" value="F:flavin adenine dinucleotide binding"/>
    <property type="evidence" value="ECO:0007669"/>
    <property type="project" value="InterPro"/>
</dbReference>
<comment type="cofactor">
    <cofactor evidence="10">
        <name>[2Fe-2S] cluster</name>
        <dbReference type="ChEBI" id="CHEBI:190135"/>
    </cofactor>
</comment>
<evidence type="ECO:0000256" key="3">
    <source>
        <dbReference type="ARBA" id="ARBA00022630"/>
    </source>
</evidence>
<evidence type="ECO:0000313" key="15">
    <source>
        <dbReference type="Proteomes" id="UP000005451"/>
    </source>
</evidence>
<feature type="binding site" evidence="12">
    <location>
        <position position="218"/>
    </location>
    <ligand>
        <name>[2Fe-2S] cluster</name>
        <dbReference type="ChEBI" id="CHEBI:190135"/>
    </ligand>
</feature>
<keyword evidence="5 12" id="KW-0479">Metal-binding</keyword>
<dbReference type="PIRSF" id="PIRSF006816">
    <property type="entry name" value="Cyc3_hyd_g"/>
    <property type="match status" value="1"/>
</dbReference>
<dbReference type="GO" id="GO:0106430">
    <property type="term" value="F:dihydroorotate dehydrogenase (quinone) activity"/>
    <property type="evidence" value="ECO:0007669"/>
    <property type="project" value="UniProtKB-EC"/>
</dbReference>
<dbReference type="GO" id="GO:0006221">
    <property type="term" value="P:pyrimidine nucleotide biosynthetic process"/>
    <property type="evidence" value="ECO:0007669"/>
    <property type="project" value="InterPro"/>
</dbReference>
<dbReference type="NCBIfam" id="NF000798">
    <property type="entry name" value="PRK00054.1-3"/>
    <property type="match status" value="1"/>
</dbReference>
<dbReference type="Gene3D" id="2.40.30.10">
    <property type="entry name" value="Translation factors"/>
    <property type="match status" value="1"/>
</dbReference>
<organism evidence="14 15">
    <name type="scientific">Anaerococcus hydrogenalis DSM 7454</name>
    <dbReference type="NCBI Taxonomy" id="561177"/>
    <lineage>
        <taxon>Bacteria</taxon>
        <taxon>Bacillati</taxon>
        <taxon>Bacillota</taxon>
        <taxon>Tissierellia</taxon>
        <taxon>Tissierellales</taxon>
        <taxon>Peptoniphilaceae</taxon>
        <taxon>Anaerococcus</taxon>
    </lineage>
</organism>
<comment type="cofactor">
    <cofactor evidence="11">
        <name>FAD</name>
        <dbReference type="ChEBI" id="CHEBI:57692"/>
    </cofactor>
    <text evidence="11">Binds 1 FAD per subunit.</text>
</comment>
<evidence type="ECO:0000256" key="7">
    <source>
        <dbReference type="ARBA" id="ARBA00022982"/>
    </source>
</evidence>
<dbReference type="PANTHER" id="PTHR43513:SF3">
    <property type="entry name" value="DIHYDROOROTATE DEHYDROGENASE B (NAD(+)), ELECTRON TRANSFER SUBUNIT-RELATED"/>
    <property type="match status" value="1"/>
</dbReference>
<dbReference type="eggNOG" id="COG0543">
    <property type="taxonomic scope" value="Bacteria"/>
</dbReference>
<name>B6W8L5_9FIRM</name>
<evidence type="ECO:0000256" key="4">
    <source>
        <dbReference type="ARBA" id="ARBA00022714"/>
    </source>
</evidence>
<feature type="binding site" evidence="12">
    <location>
        <position position="198"/>
    </location>
    <ligand>
        <name>[2Fe-2S] cluster</name>
        <dbReference type="ChEBI" id="CHEBI:190135"/>
    </ligand>
</feature>
<keyword evidence="3 11" id="KW-0285">Flavoprotein</keyword>
<dbReference type="InterPro" id="IPR039261">
    <property type="entry name" value="FNR_nucleotide-bd"/>
</dbReference>
<feature type="binding site" evidence="12">
    <location>
        <position position="206"/>
    </location>
    <ligand>
        <name>[2Fe-2S] cluster</name>
        <dbReference type="ChEBI" id="CHEBI:190135"/>
    </ligand>
</feature>
<dbReference type="InterPro" id="IPR050353">
    <property type="entry name" value="PyrK_electron_transfer"/>
</dbReference>
<dbReference type="SUPFAM" id="SSF52343">
    <property type="entry name" value="Ferredoxin reductase-like, C-terminal NADP-linked domain"/>
    <property type="match status" value="1"/>
</dbReference>
<dbReference type="GO" id="GO:0046872">
    <property type="term" value="F:metal ion binding"/>
    <property type="evidence" value="ECO:0007669"/>
    <property type="project" value="UniProtKB-KW"/>
</dbReference>
<reference evidence="14 15" key="1">
    <citation type="submission" date="2008-09" db="EMBL/GenBank/DDBJ databases">
        <authorList>
            <person name="Fulton L."/>
            <person name="Clifton S."/>
            <person name="Fulton B."/>
            <person name="Xu J."/>
            <person name="Minx P."/>
            <person name="Pepin K.H."/>
            <person name="Johnson M."/>
            <person name="Thiruvilangam P."/>
            <person name="Bhonagiri V."/>
            <person name="Nash W.E."/>
            <person name="Mardis E.R."/>
            <person name="Wilson R.K."/>
        </authorList>
    </citation>
    <scope>NUCLEOTIDE SEQUENCE [LARGE SCALE GENOMIC DNA]</scope>
    <source>
        <strain evidence="14 15">DSM 7454</strain>
    </source>
</reference>
<evidence type="ECO:0000256" key="9">
    <source>
        <dbReference type="ARBA" id="ARBA00023014"/>
    </source>
</evidence>
<dbReference type="SUPFAM" id="SSF63380">
    <property type="entry name" value="Riboflavin synthase domain-like"/>
    <property type="match status" value="1"/>
</dbReference>
<dbReference type="Gene3D" id="3.40.50.80">
    <property type="entry name" value="Nucleotide-binding domain of ferredoxin-NADP reductase (FNR) module"/>
    <property type="match status" value="1"/>
</dbReference>
<evidence type="ECO:0000256" key="6">
    <source>
        <dbReference type="ARBA" id="ARBA00022827"/>
    </source>
</evidence>
<comment type="cofactor">
    <cofactor evidence="12">
        <name>[2Fe-2S] cluster</name>
        <dbReference type="ChEBI" id="CHEBI:190135"/>
    </cofactor>
    <text evidence="12">Binds 1 [2Fe-2S] cluster per subunit.</text>
</comment>
<keyword evidence="7" id="KW-0249">Electron transport</keyword>
<dbReference type="PANTHER" id="PTHR43513">
    <property type="entry name" value="DIHYDROOROTATE DEHYDROGENASE B (NAD(+)), ELECTRON TRANSFER SUBUNIT"/>
    <property type="match status" value="1"/>
</dbReference>
<dbReference type="STRING" id="561177.ANHYDRO_00938"/>
<dbReference type="InterPro" id="IPR019480">
    <property type="entry name" value="Dihydroorotate_DH_Fe-S-bd"/>
</dbReference>
<feature type="domain" description="FAD-binding FR-type" evidence="13">
    <location>
        <begin position="1"/>
        <end position="91"/>
    </location>
</feature>
<evidence type="ECO:0000259" key="13">
    <source>
        <dbReference type="PROSITE" id="PS51384"/>
    </source>
</evidence>
<dbReference type="RefSeq" id="WP_004813827.1">
    <property type="nucleotide sequence ID" value="NZ_ABXA01000020.1"/>
</dbReference>
<feature type="binding site" evidence="12">
    <location>
        <position position="203"/>
    </location>
    <ligand>
        <name>[2Fe-2S] cluster</name>
        <dbReference type="ChEBI" id="CHEBI:190135"/>
    </ligand>
</feature>
<evidence type="ECO:0000256" key="10">
    <source>
        <dbReference type="ARBA" id="ARBA00034078"/>
    </source>
</evidence>
<keyword evidence="14" id="KW-0560">Oxidoreductase</keyword>
<dbReference type="InterPro" id="IPR012165">
    <property type="entry name" value="Cyt_c3_hydrogenase_gsu"/>
</dbReference>
<dbReference type="Pfam" id="PF10418">
    <property type="entry name" value="DHODB_Fe-S_bind"/>
    <property type="match status" value="1"/>
</dbReference>
<keyword evidence="6 11" id="KW-0274">FAD</keyword>
<comment type="caution">
    <text evidence="14">The sequence shown here is derived from an EMBL/GenBank/DDBJ whole genome shotgun (WGS) entry which is preliminary data.</text>
</comment>
<dbReference type="EMBL" id="ABXA01000020">
    <property type="protein sequence ID" value="EEB36286.1"/>
    <property type="molecule type" value="Genomic_DNA"/>
</dbReference>
<protein>
    <submittedName>
        <fullName evidence="14">Dihydroorotate dehydrogenase, electron transfer subunit</fullName>
        <ecNumber evidence="14">1.3.5.2</ecNumber>
    </submittedName>
</protein>
<dbReference type="AlphaFoldDB" id="B6W8L5"/>
<keyword evidence="2" id="KW-0813">Transport</keyword>
<keyword evidence="4 12" id="KW-0001">2Fe-2S</keyword>
<reference evidence="14 15" key="2">
    <citation type="submission" date="2008-10" db="EMBL/GenBank/DDBJ databases">
        <title>Draft genome sequence of Anaerococcus hydrogenalis (DSM 7454).</title>
        <authorList>
            <person name="Sudarsanam P."/>
            <person name="Ley R."/>
            <person name="Guruge J."/>
            <person name="Turnbaugh P.J."/>
            <person name="Mahowald M."/>
            <person name="Liep D."/>
            <person name="Gordon J."/>
        </authorList>
    </citation>
    <scope>NUCLEOTIDE SEQUENCE [LARGE SCALE GENOMIC DNA]</scope>
    <source>
        <strain evidence="14 15">DSM 7454</strain>
    </source>
</reference>
<feature type="binding site" evidence="11">
    <location>
        <begin position="66"/>
        <end position="67"/>
    </location>
    <ligand>
        <name>FAD</name>
        <dbReference type="ChEBI" id="CHEBI:57692"/>
    </ligand>
</feature>
<comment type="similarity">
    <text evidence="1">Belongs to the PyrK family.</text>
</comment>
<proteinExistence type="inferred from homology"/>
<evidence type="ECO:0000256" key="8">
    <source>
        <dbReference type="ARBA" id="ARBA00023004"/>
    </source>
</evidence>
<dbReference type="InterPro" id="IPR017927">
    <property type="entry name" value="FAD-bd_FR_type"/>
</dbReference>
<dbReference type="InterPro" id="IPR017938">
    <property type="entry name" value="Riboflavin_synthase-like_b-brl"/>
</dbReference>
<evidence type="ECO:0000256" key="5">
    <source>
        <dbReference type="ARBA" id="ARBA00022723"/>
    </source>
</evidence>